<evidence type="ECO:0000313" key="2">
    <source>
        <dbReference type="EMBL" id="CAE7845855.1"/>
    </source>
</evidence>
<dbReference type="OrthoDB" id="412595at2759"/>
<keyword evidence="3" id="KW-1185">Reference proteome</keyword>
<organism evidence="2 3">
    <name type="scientific">Symbiodinium necroappetens</name>
    <dbReference type="NCBI Taxonomy" id="1628268"/>
    <lineage>
        <taxon>Eukaryota</taxon>
        <taxon>Sar</taxon>
        <taxon>Alveolata</taxon>
        <taxon>Dinophyceae</taxon>
        <taxon>Suessiales</taxon>
        <taxon>Symbiodiniaceae</taxon>
        <taxon>Symbiodinium</taxon>
    </lineage>
</organism>
<gene>
    <name evidence="2" type="primary">MDH2</name>
    <name evidence="2" type="ORF">SNEC2469_LOCUS26005</name>
</gene>
<dbReference type="AlphaFoldDB" id="A0A813A019"/>
<comment type="caution">
    <text evidence="2">The sequence shown here is derived from an EMBL/GenBank/DDBJ whole genome shotgun (WGS) entry which is preliminary data.</text>
</comment>
<feature type="non-terminal residue" evidence="2">
    <location>
        <position position="834"/>
    </location>
</feature>
<accession>A0A813A019</accession>
<proteinExistence type="predicted"/>
<protein>
    <submittedName>
        <fullName evidence="2">MDH2 protein</fullName>
    </submittedName>
</protein>
<reference evidence="2" key="1">
    <citation type="submission" date="2021-02" db="EMBL/GenBank/DDBJ databases">
        <authorList>
            <person name="Dougan E. K."/>
            <person name="Rhodes N."/>
            <person name="Thang M."/>
            <person name="Chan C."/>
        </authorList>
    </citation>
    <scope>NUCLEOTIDE SEQUENCE</scope>
</reference>
<feature type="domain" description="DUF6815" evidence="1">
    <location>
        <begin position="193"/>
        <end position="298"/>
    </location>
</feature>
<dbReference type="Proteomes" id="UP000601435">
    <property type="component" value="Unassembled WGS sequence"/>
</dbReference>
<dbReference type="Pfam" id="PF20668">
    <property type="entry name" value="DUF6815"/>
    <property type="match status" value="2"/>
</dbReference>
<evidence type="ECO:0000259" key="1">
    <source>
        <dbReference type="Pfam" id="PF20668"/>
    </source>
</evidence>
<evidence type="ECO:0000313" key="3">
    <source>
        <dbReference type="Proteomes" id="UP000601435"/>
    </source>
</evidence>
<dbReference type="NCBIfam" id="NF033816">
    <property type="entry name" value="Cj0069_fam"/>
    <property type="match status" value="2"/>
</dbReference>
<name>A0A813A019_9DINO</name>
<feature type="domain" description="DUF6815" evidence="1">
    <location>
        <begin position="644"/>
        <end position="749"/>
    </location>
</feature>
<dbReference type="InterPro" id="IPR049212">
    <property type="entry name" value="DUF6815"/>
</dbReference>
<dbReference type="SUPFAM" id="SSF56059">
    <property type="entry name" value="Glutathione synthetase ATP-binding domain-like"/>
    <property type="match status" value="1"/>
</dbReference>
<sequence length="834" mass="91492">VCKNFDAIIVRCNPGQIKADGGDQGKFDDGMRALRKQDIQVWPAPDVMEFMGAKDALCKIADLKIGLEDTLAYYDPADFATGFKKTMAFQPRVIKQNRGSSGEGIWIIKLKSGDYCKSYGERSCSDDEMLDLMEANDNHSEEHTVGEFIEFCVSGRTSKSGTWTSKGVGKYLEGGKEAGGQLVDQRFCPRIVEGELRYNMVGDSLVGIIHKKPKEGGISAVGGTGSVYTYYGPNEKRFKNLTNNFLKEDLPKIMPALGLGEEPIPLWWTSDFINSSPEGTEAKDEKWIVGEFNCSCVGISKCLPAYCKDDTPNACYTDIPKKDLSEVKRISDLLGKKATDILVTEAKKRSKPAEAGQFFSDGPVDVSSLTKVVKDDQGLLPQPRKPRFKTALTGIYVRSQPGGGTDKSFNGHRYDSMAFANGIIQAGMSCQLINYVHQEHDKFFDVVKNFDAIIVRCNPGQIKADGGDQGKFDNGMRAIRKKGIQVWPAPDVMEFMGAKDALCKIATLNIGLEDTLAYYDPAVFATGFKKTMAFQPRVIKQMPGCTTNRGSSGEGIWIIKLKSGDYCKTYGERSCGDDEVLDLMEANDNHSEEHTVAEFIEFCVNGRTGKSGEWTSKGVGKYLEGGKEAGGQLVDQRFCPRIVEGELRYNMVADTLVGIIHKKPKEGGISAVGGTGSVYTFYGPKEKKFAGLTKSFLTDDLSKIMPCLGLESEPIPLWWTSDFINSSPPGTDPKDEKWIVGEFNCSCVGISKCLPACVTPEADKASYSDIPKKDMTEVKKIGSLLGRKAIGILSKGAAQERQDKQVESLKQILKSVSAEGNSSLVEKLMNWKRS</sequence>
<dbReference type="EMBL" id="CAJNJA010052164">
    <property type="protein sequence ID" value="CAE7845855.1"/>
    <property type="molecule type" value="Genomic_DNA"/>
</dbReference>